<dbReference type="InterPro" id="IPR008969">
    <property type="entry name" value="CarboxyPept-like_regulatory"/>
</dbReference>
<keyword evidence="7" id="KW-1185">Reference proteome</keyword>
<feature type="signal peptide" evidence="4">
    <location>
        <begin position="1"/>
        <end position="19"/>
    </location>
</feature>
<dbReference type="RefSeq" id="WP_341700173.1">
    <property type="nucleotide sequence ID" value="NZ_JBBYHU010000012.1"/>
</dbReference>
<comment type="caution">
    <text evidence="6">The sequence shown here is derived from an EMBL/GenBank/DDBJ whole genome shotgun (WGS) entry which is preliminary data.</text>
</comment>
<sequence>MKCLFVLFFSIGITAVTLAQNQARISAKVLDTKTLKPLVSVVVSFQNTNYTQLTNSEGIVVFEAIPSADYLVLFHSQGYKEALFPVRLQNTLALDLGTILLESDQVTDQQGAVIQLFEDDLTEDNSSSENTSGILQSSKDAFQQAAAFNWGQARFRIRGLDSENAVTMINGMAMNKIYDGRPQWNNWGGLNDATRNQEFSIGTTPSDYTFGGILGTQQINTRASVYRSGSRISFAGTNTNYKARIMATYASGMSNSGWAYVVSAGKRYAQEGYFDGTTYDANSLFLSVEKKWNDQHSINITGFYTPNERGKNSPNTAEVTHLTSETYNSYWGYQNGKIRNSRVKTVEEPLIMLNHYFKINDHSNLNSGLMYQFGKIGNSNIDYQNANSPDPTYFRKLPSYYSSMYAADNGEFSGDFTPDYANAEKNRIAFLANPQIDWEAMYRANQNPVVDANSNIIGYEGAQSHYVLYEDRNDDKTIAVNSNFNSQLCENLIVNAGIAYRNLQSHNYQKLLDLLGGAFFEDIDGFYRGTQAQSDLNNPNRQVKTGDSYGYNYKLSAQVLEAFTQFKFSYDKIDFYLAQSFSKTNYQRNGLYKDGIYPTISFGESPKLNFENFGFKGGMLFKISGKQSLYFNAAHLTKAPNLRNSFANARLNNTIVNDLESETLNSLDATYIFRTPKLKTRVTAYYSTIKAATKISFFYAEGIFDNEAGYTNTNAFVSQTLTHLNRKNLGAELSLEYQINPTFKATFSAAYGRFTYDSNPNVSINNDAVATVENTNPSYDFGTALLKNYKQAGMPHQAYSLGLEYRDPKYWWIGSNINYLTDNYIDVSPISRTNRFYTNPASGFPFPEATEERATELLKQEKFNPVVLLHLIGGKSWRIRGKNIGLFASINNLLDSKYKTGGYEQARNANFRQLNQDVSSGTPSFGNKYFYGYGRTYFVNLYFSF</sequence>
<feature type="chain" id="PRO_5046473988" evidence="4">
    <location>
        <begin position="20"/>
        <end position="945"/>
    </location>
</feature>
<gene>
    <name evidence="6" type="ORF">AAEO59_07805</name>
</gene>
<evidence type="ECO:0000256" key="4">
    <source>
        <dbReference type="SAM" id="SignalP"/>
    </source>
</evidence>
<evidence type="ECO:0000313" key="7">
    <source>
        <dbReference type="Proteomes" id="UP001398556"/>
    </source>
</evidence>
<dbReference type="SUPFAM" id="SSF49464">
    <property type="entry name" value="Carboxypeptidase regulatory domain-like"/>
    <property type="match status" value="1"/>
</dbReference>
<dbReference type="EMBL" id="JBBYHU010000012">
    <property type="protein sequence ID" value="MEL1240946.1"/>
    <property type="molecule type" value="Genomic_DNA"/>
</dbReference>
<comment type="subcellular location">
    <subcellularLocation>
        <location evidence="1">Cell outer membrane</location>
    </subcellularLocation>
</comment>
<dbReference type="InterPro" id="IPR036942">
    <property type="entry name" value="Beta-barrel_TonB_sf"/>
</dbReference>
<evidence type="ECO:0000256" key="1">
    <source>
        <dbReference type="ARBA" id="ARBA00004442"/>
    </source>
</evidence>
<dbReference type="InterPro" id="IPR000531">
    <property type="entry name" value="Beta-barrel_TonB"/>
</dbReference>
<proteinExistence type="predicted"/>
<dbReference type="Proteomes" id="UP001398556">
    <property type="component" value="Unassembled WGS sequence"/>
</dbReference>
<protein>
    <submittedName>
        <fullName evidence="6">TonB-dependent receptor</fullName>
    </submittedName>
</protein>
<evidence type="ECO:0000259" key="5">
    <source>
        <dbReference type="Pfam" id="PF00593"/>
    </source>
</evidence>
<dbReference type="Pfam" id="PF00593">
    <property type="entry name" value="TonB_dep_Rec_b-barrel"/>
    <property type="match status" value="1"/>
</dbReference>
<evidence type="ECO:0000313" key="6">
    <source>
        <dbReference type="EMBL" id="MEL1240946.1"/>
    </source>
</evidence>
<evidence type="ECO:0000256" key="3">
    <source>
        <dbReference type="ARBA" id="ARBA00023237"/>
    </source>
</evidence>
<evidence type="ECO:0000256" key="2">
    <source>
        <dbReference type="ARBA" id="ARBA00023136"/>
    </source>
</evidence>
<keyword evidence="2" id="KW-0472">Membrane</keyword>
<feature type="domain" description="TonB-dependent receptor-like beta-barrel" evidence="5">
    <location>
        <begin position="464"/>
        <end position="893"/>
    </location>
</feature>
<name>A0ABU9HLF7_9FLAO</name>
<accession>A0ABU9HLF7</accession>
<dbReference type="SUPFAM" id="SSF56935">
    <property type="entry name" value="Porins"/>
    <property type="match status" value="1"/>
</dbReference>
<dbReference type="Gene3D" id="2.40.170.20">
    <property type="entry name" value="TonB-dependent receptor, beta-barrel domain"/>
    <property type="match status" value="1"/>
</dbReference>
<reference evidence="6 7" key="1">
    <citation type="submission" date="2024-04" db="EMBL/GenBank/DDBJ databases">
        <title>Flavobacterium sp. DGU99 16S ribosomal RNA gene Genome sequencing and assembly.</title>
        <authorList>
            <person name="Park S."/>
        </authorList>
    </citation>
    <scope>NUCLEOTIDE SEQUENCE [LARGE SCALE GENOMIC DNA]</scope>
    <source>
        <strain evidence="6 7">DGU99</strain>
    </source>
</reference>
<keyword evidence="3" id="KW-0998">Cell outer membrane</keyword>
<keyword evidence="4" id="KW-0732">Signal</keyword>
<organism evidence="6 7">
    <name type="scientific">Flavobacterium flavipallidum</name>
    <dbReference type="NCBI Taxonomy" id="3139140"/>
    <lineage>
        <taxon>Bacteria</taxon>
        <taxon>Pseudomonadati</taxon>
        <taxon>Bacteroidota</taxon>
        <taxon>Flavobacteriia</taxon>
        <taxon>Flavobacteriales</taxon>
        <taxon>Flavobacteriaceae</taxon>
        <taxon>Flavobacterium</taxon>
    </lineage>
</organism>
<keyword evidence="6" id="KW-0675">Receptor</keyword>